<keyword evidence="2" id="KW-0732">Signal</keyword>
<sequence length="196" mass="19386">MHFSTALLPLTLFVSYVAAQTTAAAIGSSSSTCEGQNVLEACLSSTTAIANACQSTDYGCLCTSWDAVLTCFNECPNDARYSSTLSSKQTYCNDASVYTSTSTSAISRDPSTSAEITAAAATGTGTGTGTGTETQTQTQTGAAKSASASAGSKVATATGSAASAASTDKNSGAGRRVWGGMMGVLGGVGLVAAVFL</sequence>
<dbReference type="EMBL" id="AYSA01000086">
    <property type="protein sequence ID" value="ESZ97419.1"/>
    <property type="molecule type" value="Genomic_DNA"/>
</dbReference>
<dbReference type="OrthoDB" id="2507140at2759"/>
<feature type="compositionally biased region" description="Low complexity" evidence="1">
    <location>
        <begin position="131"/>
        <end position="145"/>
    </location>
</feature>
<evidence type="ECO:0000313" key="3">
    <source>
        <dbReference type="EMBL" id="ESZ97419.1"/>
    </source>
</evidence>
<feature type="chain" id="PRO_5004922200" description="GPI anchored serine-threonine rich protein" evidence="2">
    <location>
        <begin position="20"/>
        <end position="196"/>
    </location>
</feature>
<evidence type="ECO:0000256" key="1">
    <source>
        <dbReference type="SAM" id="MobiDB-lite"/>
    </source>
</evidence>
<organism evidence="3 4">
    <name type="scientific">Sclerotinia borealis (strain F-4128)</name>
    <dbReference type="NCBI Taxonomy" id="1432307"/>
    <lineage>
        <taxon>Eukaryota</taxon>
        <taxon>Fungi</taxon>
        <taxon>Dikarya</taxon>
        <taxon>Ascomycota</taxon>
        <taxon>Pezizomycotina</taxon>
        <taxon>Leotiomycetes</taxon>
        <taxon>Helotiales</taxon>
        <taxon>Sclerotiniaceae</taxon>
        <taxon>Sclerotinia</taxon>
    </lineage>
</organism>
<feature type="region of interest" description="Disordered" evidence="1">
    <location>
        <begin position="122"/>
        <end position="145"/>
    </location>
</feature>
<feature type="signal peptide" evidence="2">
    <location>
        <begin position="1"/>
        <end position="19"/>
    </location>
</feature>
<dbReference type="Proteomes" id="UP000019487">
    <property type="component" value="Unassembled WGS sequence"/>
</dbReference>
<dbReference type="HOGENOM" id="CLU_104756_1_0_1"/>
<gene>
    <name evidence="3" type="ORF">SBOR_2197</name>
</gene>
<dbReference type="AlphaFoldDB" id="W9CS64"/>
<comment type="caution">
    <text evidence="3">The sequence shown here is derived from an EMBL/GenBank/DDBJ whole genome shotgun (WGS) entry which is preliminary data.</text>
</comment>
<dbReference type="STRING" id="1432307.W9CS64"/>
<evidence type="ECO:0008006" key="5">
    <source>
        <dbReference type="Google" id="ProtNLM"/>
    </source>
</evidence>
<proteinExistence type="predicted"/>
<evidence type="ECO:0000313" key="4">
    <source>
        <dbReference type="Proteomes" id="UP000019487"/>
    </source>
</evidence>
<protein>
    <recommendedName>
        <fullName evidence="5">GPI anchored serine-threonine rich protein</fullName>
    </recommendedName>
</protein>
<reference evidence="3 4" key="1">
    <citation type="journal article" date="2014" name="Genome Announc.">
        <title>Draft genome sequence of Sclerotinia borealis, a psychrophilic plant pathogenic fungus.</title>
        <authorList>
            <person name="Mardanov A.V."/>
            <person name="Beletsky A.V."/>
            <person name="Kadnikov V.V."/>
            <person name="Ignatov A.N."/>
            <person name="Ravin N.V."/>
        </authorList>
    </citation>
    <scope>NUCLEOTIDE SEQUENCE [LARGE SCALE GENOMIC DNA]</scope>
    <source>
        <strain evidence="4">F-4157</strain>
    </source>
</reference>
<evidence type="ECO:0000256" key="2">
    <source>
        <dbReference type="SAM" id="SignalP"/>
    </source>
</evidence>
<name>W9CS64_SCLBF</name>
<accession>W9CS64</accession>
<keyword evidence="4" id="KW-1185">Reference proteome</keyword>